<accession>A0AAV2LV61</accession>
<dbReference type="AlphaFoldDB" id="A0AAV2LV61"/>
<organism evidence="2 3">
    <name type="scientific">Knipowitschia caucasica</name>
    <name type="common">Caucasian dwarf goby</name>
    <name type="synonym">Pomatoschistus caucasicus</name>
    <dbReference type="NCBI Taxonomy" id="637954"/>
    <lineage>
        <taxon>Eukaryota</taxon>
        <taxon>Metazoa</taxon>
        <taxon>Chordata</taxon>
        <taxon>Craniata</taxon>
        <taxon>Vertebrata</taxon>
        <taxon>Euteleostomi</taxon>
        <taxon>Actinopterygii</taxon>
        <taxon>Neopterygii</taxon>
        <taxon>Teleostei</taxon>
        <taxon>Neoteleostei</taxon>
        <taxon>Acanthomorphata</taxon>
        <taxon>Gobiaria</taxon>
        <taxon>Gobiiformes</taxon>
        <taxon>Gobioidei</taxon>
        <taxon>Gobiidae</taxon>
        <taxon>Gobiinae</taxon>
        <taxon>Knipowitschia</taxon>
    </lineage>
</organism>
<gene>
    <name evidence="2" type="ORF">KC01_LOCUS32392</name>
</gene>
<keyword evidence="3" id="KW-1185">Reference proteome</keyword>
<reference evidence="2 3" key="1">
    <citation type="submission" date="2024-04" db="EMBL/GenBank/DDBJ databases">
        <authorList>
            <person name="Waldvogel A.-M."/>
            <person name="Schoenle A."/>
        </authorList>
    </citation>
    <scope>NUCLEOTIDE SEQUENCE [LARGE SCALE GENOMIC DNA]</scope>
</reference>
<protein>
    <submittedName>
        <fullName evidence="2">Uncharacterized protein</fullName>
    </submittedName>
</protein>
<evidence type="ECO:0000313" key="2">
    <source>
        <dbReference type="EMBL" id="CAL1604965.1"/>
    </source>
</evidence>
<evidence type="ECO:0000313" key="3">
    <source>
        <dbReference type="Proteomes" id="UP001497482"/>
    </source>
</evidence>
<dbReference type="Proteomes" id="UP001497482">
    <property type="component" value="Chromosome 4"/>
</dbReference>
<feature type="compositionally biased region" description="Basic and acidic residues" evidence="1">
    <location>
        <begin position="1"/>
        <end position="43"/>
    </location>
</feature>
<proteinExistence type="predicted"/>
<sequence length="91" mass="10544">MEREMERKMEREMEGEMEREMERGRKAEAEAEGERHPHSEHNSFTRPHHHSCSKHQPEDVFEAAARGRGPQGSPIPTVCEDLPKLIQSNIV</sequence>
<feature type="region of interest" description="Disordered" evidence="1">
    <location>
        <begin position="1"/>
        <end position="57"/>
    </location>
</feature>
<name>A0AAV2LV61_KNICA</name>
<evidence type="ECO:0000256" key="1">
    <source>
        <dbReference type="SAM" id="MobiDB-lite"/>
    </source>
</evidence>
<dbReference type="EMBL" id="OZ035826">
    <property type="protein sequence ID" value="CAL1604965.1"/>
    <property type="molecule type" value="Genomic_DNA"/>
</dbReference>